<organism evidence="2 4">
    <name type="scientific">Medicago truncatula</name>
    <name type="common">Barrel medic</name>
    <name type="synonym">Medicago tribuloides</name>
    <dbReference type="NCBI Taxonomy" id="3880"/>
    <lineage>
        <taxon>Eukaryota</taxon>
        <taxon>Viridiplantae</taxon>
        <taxon>Streptophyta</taxon>
        <taxon>Embryophyta</taxon>
        <taxon>Tracheophyta</taxon>
        <taxon>Spermatophyta</taxon>
        <taxon>Magnoliopsida</taxon>
        <taxon>eudicotyledons</taxon>
        <taxon>Gunneridae</taxon>
        <taxon>Pentapetalae</taxon>
        <taxon>rosids</taxon>
        <taxon>fabids</taxon>
        <taxon>Fabales</taxon>
        <taxon>Fabaceae</taxon>
        <taxon>Papilionoideae</taxon>
        <taxon>50 kb inversion clade</taxon>
        <taxon>NPAAA clade</taxon>
        <taxon>Hologalegina</taxon>
        <taxon>IRL clade</taxon>
        <taxon>Trifolieae</taxon>
        <taxon>Medicago</taxon>
    </lineage>
</organism>
<dbReference type="EnsemblPlants" id="KEH30057">
    <property type="protein sequence ID" value="KEH30057"/>
    <property type="gene ID" value="MTR_4g059837"/>
</dbReference>
<reference evidence="2 4" key="1">
    <citation type="journal article" date="2011" name="Nature">
        <title>The Medicago genome provides insight into the evolution of rhizobial symbioses.</title>
        <authorList>
            <person name="Young N.D."/>
            <person name="Debelle F."/>
            <person name="Oldroyd G.E."/>
            <person name="Geurts R."/>
            <person name="Cannon S.B."/>
            <person name="Udvardi M.K."/>
            <person name="Benedito V.A."/>
            <person name="Mayer K.F."/>
            <person name="Gouzy J."/>
            <person name="Schoof H."/>
            <person name="Van de Peer Y."/>
            <person name="Proost S."/>
            <person name="Cook D.R."/>
            <person name="Meyers B.C."/>
            <person name="Spannagl M."/>
            <person name="Cheung F."/>
            <person name="De Mita S."/>
            <person name="Krishnakumar V."/>
            <person name="Gundlach H."/>
            <person name="Zhou S."/>
            <person name="Mudge J."/>
            <person name="Bharti A.K."/>
            <person name="Murray J.D."/>
            <person name="Naoumkina M.A."/>
            <person name="Rosen B."/>
            <person name="Silverstein K.A."/>
            <person name="Tang H."/>
            <person name="Rombauts S."/>
            <person name="Zhao P.X."/>
            <person name="Zhou P."/>
            <person name="Barbe V."/>
            <person name="Bardou P."/>
            <person name="Bechner M."/>
            <person name="Bellec A."/>
            <person name="Berger A."/>
            <person name="Berges H."/>
            <person name="Bidwell S."/>
            <person name="Bisseling T."/>
            <person name="Choisne N."/>
            <person name="Couloux A."/>
            <person name="Denny R."/>
            <person name="Deshpande S."/>
            <person name="Dai X."/>
            <person name="Doyle J.J."/>
            <person name="Dudez A.M."/>
            <person name="Farmer A.D."/>
            <person name="Fouteau S."/>
            <person name="Franken C."/>
            <person name="Gibelin C."/>
            <person name="Gish J."/>
            <person name="Goldstein S."/>
            <person name="Gonzalez A.J."/>
            <person name="Green P.J."/>
            <person name="Hallab A."/>
            <person name="Hartog M."/>
            <person name="Hua A."/>
            <person name="Humphray S.J."/>
            <person name="Jeong D.H."/>
            <person name="Jing Y."/>
            <person name="Jocker A."/>
            <person name="Kenton S.M."/>
            <person name="Kim D.J."/>
            <person name="Klee K."/>
            <person name="Lai H."/>
            <person name="Lang C."/>
            <person name="Lin S."/>
            <person name="Macmil S.L."/>
            <person name="Magdelenat G."/>
            <person name="Matthews L."/>
            <person name="McCorrison J."/>
            <person name="Monaghan E.L."/>
            <person name="Mun J.H."/>
            <person name="Najar F.Z."/>
            <person name="Nicholson C."/>
            <person name="Noirot C."/>
            <person name="O'Bleness M."/>
            <person name="Paule C.R."/>
            <person name="Poulain J."/>
            <person name="Prion F."/>
            <person name="Qin B."/>
            <person name="Qu C."/>
            <person name="Retzel E.F."/>
            <person name="Riddle C."/>
            <person name="Sallet E."/>
            <person name="Samain S."/>
            <person name="Samson N."/>
            <person name="Sanders I."/>
            <person name="Saurat O."/>
            <person name="Scarpelli C."/>
            <person name="Schiex T."/>
            <person name="Segurens B."/>
            <person name="Severin A.J."/>
            <person name="Sherrier D.J."/>
            <person name="Shi R."/>
            <person name="Sims S."/>
            <person name="Singer S.R."/>
            <person name="Sinharoy S."/>
            <person name="Sterck L."/>
            <person name="Viollet A."/>
            <person name="Wang B.B."/>
            <person name="Wang K."/>
            <person name="Wang M."/>
            <person name="Wang X."/>
            <person name="Warfsmann J."/>
            <person name="Weissenbach J."/>
            <person name="White D.D."/>
            <person name="White J.D."/>
            <person name="Wiley G.B."/>
            <person name="Wincker P."/>
            <person name="Xing Y."/>
            <person name="Yang L."/>
            <person name="Yao Z."/>
            <person name="Ying F."/>
            <person name="Zhai J."/>
            <person name="Zhou L."/>
            <person name="Zuber A."/>
            <person name="Denarie J."/>
            <person name="Dixon R.A."/>
            <person name="May G.D."/>
            <person name="Schwartz D.C."/>
            <person name="Rogers J."/>
            <person name="Quetier F."/>
            <person name="Town C.D."/>
            <person name="Roe B.A."/>
        </authorList>
    </citation>
    <scope>NUCLEOTIDE SEQUENCE [LARGE SCALE GENOMIC DNA]</scope>
    <source>
        <strain evidence="2">A17</strain>
        <strain evidence="3 4">cv. Jemalong A17</strain>
    </source>
</reference>
<evidence type="ECO:0000313" key="2">
    <source>
        <dbReference type="EMBL" id="KEH30057.1"/>
    </source>
</evidence>
<gene>
    <name evidence="2" type="ordered locus">MTR_4g059837</name>
</gene>
<sequence length="53" mass="6400">MAQILFYVCAFIILFSPLIAQRIVGMSLFTPFFYFNLYYSQNFITLYYCYALR</sequence>
<accession>A0A072UK30</accession>
<feature type="transmembrane region" description="Helical" evidence="1">
    <location>
        <begin position="30"/>
        <end position="50"/>
    </location>
</feature>
<reference evidence="3" key="3">
    <citation type="submission" date="2015-04" db="UniProtKB">
        <authorList>
            <consortium name="EnsemblPlants"/>
        </authorList>
    </citation>
    <scope>IDENTIFICATION</scope>
    <source>
        <strain evidence="3">cv. Jemalong A17</strain>
    </source>
</reference>
<dbReference type="AlphaFoldDB" id="A0A072UK30"/>
<keyword evidence="1" id="KW-1133">Transmembrane helix</keyword>
<reference evidence="2 4" key="2">
    <citation type="journal article" date="2014" name="BMC Genomics">
        <title>An improved genome release (version Mt4.0) for the model legume Medicago truncatula.</title>
        <authorList>
            <person name="Tang H."/>
            <person name="Krishnakumar V."/>
            <person name="Bidwell S."/>
            <person name="Rosen B."/>
            <person name="Chan A."/>
            <person name="Zhou S."/>
            <person name="Gentzbittel L."/>
            <person name="Childs K.L."/>
            <person name="Yandell M."/>
            <person name="Gundlach H."/>
            <person name="Mayer K.F."/>
            <person name="Schwartz D.C."/>
            <person name="Town C.D."/>
        </authorList>
    </citation>
    <scope>GENOME REANNOTATION</scope>
    <source>
        <strain evidence="2">A17</strain>
        <strain evidence="3 4">cv. Jemalong A17</strain>
    </source>
</reference>
<dbReference type="HOGENOM" id="CLU_3071707_0_0_1"/>
<evidence type="ECO:0000256" key="1">
    <source>
        <dbReference type="SAM" id="Phobius"/>
    </source>
</evidence>
<dbReference type="EMBL" id="CM001220">
    <property type="protein sequence ID" value="KEH30057.1"/>
    <property type="molecule type" value="Genomic_DNA"/>
</dbReference>
<dbReference type="Proteomes" id="UP000002051">
    <property type="component" value="Chromosome 4"/>
</dbReference>
<keyword evidence="4" id="KW-1185">Reference proteome</keyword>
<evidence type="ECO:0000313" key="4">
    <source>
        <dbReference type="Proteomes" id="UP000002051"/>
    </source>
</evidence>
<keyword evidence="1" id="KW-0812">Transmembrane</keyword>
<proteinExistence type="predicted"/>
<keyword evidence="1" id="KW-0472">Membrane</keyword>
<evidence type="ECO:0000313" key="3">
    <source>
        <dbReference type="EnsemblPlants" id="KEH30057"/>
    </source>
</evidence>
<protein>
    <submittedName>
        <fullName evidence="2">Nodule Cysteine-Rich (NCR) secreted peptide</fullName>
    </submittedName>
</protein>
<name>A0A072UK30_MEDTR</name>